<dbReference type="EMBL" id="AGNL01048287">
    <property type="protein sequence ID" value="EJK45735.1"/>
    <property type="molecule type" value="Genomic_DNA"/>
</dbReference>
<sequence>AECEKQENGDGPRGIVDLSHISRGSDESLSTERQKDKGYVAPVEALKVLVAILLLSLALHFVKDGLRAKAPPAENGRMPKKSLFTRPKRGLLSFPGNPNQEDGHLLLKKPRDWKTMGYHDYYHYFDCFPLRDYTNKPVPTVEDYEFLRQKYIQIVDSNWRFDDPVPPTMGYSIEKGKPFPPPFYAKLSPGKGRGLFASRDIEEGELVHRGGLQNDVTFPSDGLAWKEYIFSLPKNYACSVMDWQWTQWTNDDAGIKLFLGLDISSLMNGSARRGKLEGTPNVLPKRKTSMNYYALRDIGKDEEILTDYDFFETKWRDVGLGVPHKPTDKRTDDEWRS</sequence>
<dbReference type="AlphaFoldDB" id="K0R1F0"/>
<evidence type="ECO:0000313" key="5">
    <source>
        <dbReference type="Proteomes" id="UP000266841"/>
    </source>
</evidence>
<dbReference type="Proteomes" id="UP000266841">
    <property type="component" value="Unassembled WGS sequence"/>
</dbReference>
<evidence type="ECO:0000259" key="3">
    <source>
        <dbReference type="PROSITE" id="PS50280"/>
    </source>
</evidence>
<organism evidence="4 5">
    <name type="scientific">Thalassiosira oceanica</name>
    <name type="common">Marine diatom</name>
    <dbReference type="NCBI Taxonomy" id="159749"/>
    <lineage>
        <taxon>Eukaryota</taxon>
        <taxon>Sar</taxon>
        <taxon>Stramenopiles</taxon>
        <taxon>Ochrophyta</taxon>
        <taxon>Bacillariophyta</taxon>
        <taxon>Coscinodiscophyceae</taxon>
        <taxon>Thalassiosirophycidae</taxon>
        <taxon>Thalassiosirales</taxon>
        <taxon>Thalassiosiraceae</taxon>
        <taxon>Thalassiosira</taxon>
    </lineage>
</organism>
<accession>K0R1F0</accession>
<comment type="caution">
    <text evidence="4">The sequence shown here is derived from an EMBL/GenBank/DDBJ whole genome shotgun (WGS) entry which is preliminary data.</text>
</comment>
<feature type="transmembrane region" description="Helical" evidence="2">
    <location>
        <begin position="45"/>
        <end position="62"/>
    </location>
</feature>
<reference evidence="4 5" key="1">
    <citation type="journal article" date="2012" name="Genome Biol.">
        <title>Genome and low-iron response of an oceanic diatom adapted to chronic iron limitation.</title>
        <authorList>
            <person name="Lommer M."/>
            <person name="Specht M."/>
            <person name="Roy A.S."/>
            <person name="Kraemer L."/>
            <person name="Andreson R."/>
            <person name="Gutowska M.A."/>
            <person name="Wolf J."/>
            <person name="Bergner S.V."/>
            <person name="Schilhabel M.B."/>
            <person name="Klostermeier U.C."/>
            <person name="Beiko R.G."/>
            <person name="Rosenstiel P."/>
            <person name="Hippler M."/>
            <person name="Laroche J."/>
        </authorList>
    </citation>
    <scope>NUCLEOTIDE SEQUENCE [LARGE SCALE GENOMIC DNA]</scope>
    <source>
        <strain evidence="4 5">CCMP1005</strain>
    </source>
</reference>
<proteinExistence type="predicted"/>
<dbReference type="InterPro" id="IPR046341">
    <property type="entry name" value="SET_dom_sf"/>
</dbReference>
<keyword evidence="2" id="KW-0472">Membrane</keyword>
<keyword evidence="2" id="KW-1133">Transmembrane helix</keyword>
<feature type="region of interest" description="Disordered" evidence="1">
    <location>
        <begin position="1"/>
        <end position="35"/>
    </location>
</feature>
<keyword evidence="5" id="KW-1185">Reference proteome</keyword>
<dbReference type="Gene3D" id="2.170.270.10">
    <property type="entry name" value="SET domain"/>
    <property type="match status" value="1"/>
</dbReference>
<dbReference type="InterPro" id="IPR001214">
    <property type="entry name" value="SET_dom"/>
</dbReference>
<dbReference type="SUPFAM" id="SSF82199">
    <property type="entry name" value="SET domain"/>
    <property type="match status" value="1"/>
</dbReference>
<evidence type="ECO:0000256" key="1">
    <source>
        <dbReference type="SAM" id="MobiDB-lite"/>
    </source>
</evidence>
<feature type="domain" description="SET" evidence="3">
    <location>
        <begin position="181"/>
        <end position="309"/>
    </location>
</feature>
<dbReference type="Pfam" id="PF00856">
    <property type="entry name" value="SET"/>
    <property type="match status" value="1"/>
</dbReference>
<evidence type="ECO:0000256" key="2">
    <source>
        <dbReference type="SAM" id="Phobius"/>
    </source>
</evidence>
<gene>
    <name evidence="4" type="ORF">THAOC_35635</name>
</gene>
<dbReference type="OrthoDB" id="46969at2759"/>
<protein>
    <recommendedName>
        <fullName evidence="3">SET domain-containing protein</fullName>
    </recommendedName>
</protein>
<feature type="compositionally biased region" description="Basic and acidic residues" evidence="1">
    <location>
        <begin position="1"/>
        <end position="10"/>
    </location>
</feature>
<evidence type="ECO:0000313" key="4">
    <source>
        <dbReference type="EMBL" id="EJK45735.1"/>
    </source>
</evidence>
<dbReference type="PROSITE" id="PS50280">
    <property type="entry name" value="SET"/>
    <property type="match status" value="1"/>
</dbReference>
<name>K0R1F0_THAOC</name>
<keyword evidence="2" id="KW-0812">Transmembrane</keyword>
<feature type="compositionally biased region" description="Basic and acidic residues" evidence="1">
    <location>
        <begin position="23"/>
        <end position="35"/>
    </location>
</feature>
<feature type="non-terminal residue" evidence="4">
    <location>
        <position position="1"/>
    </location>
</feature>